<evidence type="ECO:0000256" key="2">
    <source>
        <dbReference type="SAM" id="MobiDB-lite"/>
    </source>
</evidence>
<keyword evidence="3" id="KW-0812">Transmembrane</keyword>
<dbReference type="EMBL" id="CAADRP010001806">
    <property type="protein sequence ID" value="VFU52646.1"/>
    <property type="molecule type" value="Genomic_DNA"/>
</dbReference>
<feature type="region of interest" description="Disordered" evidence="2">
    <location>
        <begin position="186"/>
        <end position="209"/>
    </location>
</feature>
<feature type="transmembrane region" description="Helical" evidence="3">
    <location>
        <begin position="135"/>
        <end position="162"/>
    </location>
</feature>
<feature type="compositionally biased region" description="Basic and acidic residues" evidence="2">
    <location>
        <begin position="187"/>
        <end position="209"/>
    </location>
</feature>
<accession>A0A6N2MFL7</accession>
<keyword evidence="3" id="KW-1133">Transmembrane helix</keyword>
<feature type="transmembrane region" description="Helical" evidence="3">
    <location>
        <begin position="62"/>
        <end position="89"/>
    </location>
</feature>
<dbReference type="GO" id="GO:0016567">
    <property type="term" value="P:protein ubiquitination"/>
    <property type="evidence" value="ECO:0007669"/>
    <property type="project" value="TreeGrafter"/>
</dbReference>
<dbReference type="AlphaFoldDB" id="A0A6N2MFL7"/>
<evidence type="ECO:0000313" key="4">
    <source>
        <dbReference type="EMBL" id="VFU52646.1"/>
    </source>
</evidence>
<dbReference type="PANTHER" id="PTHR14255:SF24">
    <property type="entry name" value="SULFITE EXPORTER TAUE_SAFE FAMILY PROTEIN"/>
    <property type="match status" value="1"/>
</dbReference>
<protein>
    <submittedName>
        <fullName evidence="4">Uncharacterized protein</fullName>
    </submittedName>
</protein>
<sequence>MDMIVGVESEWWHDSSRLRQSVFICLVVATSILMVAVAEPIFKQKGLSYNETQKDMKFGLRIVASIQHVGGGGGGGIFVPMLTLIISGFDSKSSTTLSKCKYDHGAAATTVFYNLRLRHPTLEHPYNLALLFQPMLILGISIGVTLNVLFVDWMIIIMLYGFSSLSSPTSSIQQLQSSLLSLSLAGEKQKTQRWKGEEEKNGETERVET</sequence>
<comment type="similarity">
    <text evidence="1">Belongs to the 4-toluene sulfonate uptake permease (TSUP) (TC 2.A.102) family.</text>
</comment>
<evidence type="ECO:0000256" key="3">
    <source>
        <dbReference type="SAM" id="Phobius"/>
    </source>
</evidence>
<organism evidence="4">
    <name type="scientific">Salix viminalis</name>
    <name type="common">Common osier</name>
    <name type="synonym">Basket willow</name>
    <dbReference type="NCBI Taxonomy" id="40686"/>
    <lineage>
        <taxon>Eukaryota</taxon>
        <taxon>Viridiplantae</taxon>
        <taxon>Streptophyta</taxon>
        <taxon>Embryophyta</taxon>
        <taxon>Tracheophyta</taxon>
        <taxon>Spermatophyta</taxon>
        <taxon>Magnoliopsida</taxon>
        <taxon>eudicotyledons</taxon>
        <taxon>Gunneridae</taxon>
        <taxon>Pentapetalae</taxon>
        <taxon>rosids</taxon>
        <taxon>fabids</taxon>
        <taxon>Malpighiales</taxon>
        <taxon>Salicaceae</taxon>
        <taxon>Saliceae</taxon>
        <taxon>Salix</taxon>
    </lineage>
</organism>
<keyword evidence="3" id="KW-0472">Membrane</keyword>
<reference evidence="4" key="1">
    <citation type="submission" date="2019-03" db="EMBL/GenBank/DDBJ databases">
        <authorList>
            <person name="Mank J."/>
            <person name="Almeida P."/>
        </authorList>
    </citation>
    <scope>NUCLEOTIDE SEQUENCE</scope>
    <source>
        <strain evidence="4">78183</strain>
    </source>
</reference>
<proteinExistence type="inferred from homology"/>
<dbReference type="GO" id="GO:0031464">
    <property type="term" value="C:Cul4A-RING E3 ubiquitin ligase complex"/>
    <property type="evidence" value="ECO:0007669"/>
    <property type="project" value="TreeGrafter"/>
</dbReference>
<gene>
    <name evidence="4" type="ORF">SVIM_LOCUS362778</name>
</gene>
<evidence type="ECO:0000256" key="1">
    <source>
        <dbReference type="ARBA" id="ARBA00009142"/>
    </source>
</evidence>
<feature type="transmembrane region" description="Helical" evidence="3">
    <location>
        <begin position="20"/>
        <end position="42"/>
    </location>
</feature>
<dbReference type="PANTHER" id="PTHR14255">
    <property type="entry name" value="CEREBLON"/>
    <property type="match status" value="1"/>
</dbReference>
<name>A0A6N2MFL7_SALVM</name>